<evidence type="ECO:0000313" key="2">
    <source>
        <dbReference type="Proteomes" id="UP000814140"/>
    </source>
</evidence>
<feature type="non-terminal residue" evidence="1">
    <location>
        <position position="105"/>
    </location>
</feature>
<evidence type="ECO:0000313" key="1">
    <source>
        <dbReference type="EMBL" id="KAI0054995.1"/>
    </source>
</evidence>
<proteinExistence type="predicted"/>
<accession>A0ACB8SEW7</accession>
<comment type="caution">
    <text evidence="1">The sequence shown here is derived from an EMBL/GenBank/DDBJ whole genome shotgun (WGS) entry which is preliminary data.</text>
</comment>
<dbReference type="Proteomes" id="UP000814140">
    <property type="component" value="Unassembled WGS sequence"/>
</dbReference>
<name>A0ACB8SEW7_9AGAM</name>
<gene>
    <name evidence="1" type="ORF">BV25DRAFT_1776343</name>
</gene>
<protein>
    <submittedName>
        <fullName evidence="1">Uncharacterized protein</fullName>
    </submittedName>
</protein>
<dbReference type="EMBL" id="MU277321">
    <property type="protein sequence ID" value="KAI0054995.1"/>
    <property type="molecule type" value="Genomic_DNA"/>
</dbReference>
<reference evidence="1" key="2">
    <citation type="journal article" date="2022" name="New Phytol.">
        <title>Evolutionary transition to the ectomycorrhizal habit in the genomes of a hyperdiverse lineage of mushroom-forming fungi.</title>
        <authorList>
            <person name="Looney B."/>
            <person name="Miyauchi S."/>
            <person name="Morin E."/>
            <person name="Drula E."/>
            <person name="Courty P.E."/>
            <person name="Kohler A."/>
            <person name="Kuo A."/>
            <person name="LaButti K."/>
            <person name="Pangilinan J."/>
            <person name="Lipzen A."/>
            <person name="Riley R."/>
            <person name="Andreopoulos W."/>
            <person name="He G."/>
            <person name="Johnson J."/>
            <person name="Nolan M."/>
            <person name="Tritt A."/>
            <person name="Barry K.W."/>
            <person name="Grigoriev I.V."/>
            <person name="Nagy L.G."/>
            <person name="Hibbett D."/>
            <person name="Henrissat B."/>
            <person name="Matheny P.B."/>
            <person name="Labbe J."/>
            <person name="Martin F.M."/>
        </authorList>
    </citation>
    <scope>NUCLEOTIDE SEQUENCE</scope>
    <source>
        <strain evidence="1">HHB10654</strain>
    </source>
</reference>
<feature type="non-terminal residue" evidence="1">
    <location>
        <position position="1"/>
    </location>
</feature>
<keyword evidence="2" id="KW-1185">Reference proteome</keyword>
<sequence length="105" mass="12264">FLNAEHPSFESHVSRLRREQFIPVLVGSKLPKRGGTVEETEALSRFLLMLFKPWRTLEDLKSVDQTWSQAYDSYTFSADALRIMANIHVEHECRDARDSIEKARR</sequence>
<reference evidence="1" key="1">
    <citation type="submission" date="2021-03" db="EMBL/GenBank/DDBJ databases">
        <authorList>
            <consortium name="DOE Joint Genome Institute"/>
            <person name="Ahrendt S."/>
            <person name="Looney B.P."/>
            <person name="Miyauchi S."/>
            <person name="Morin E."/>
            <person name="Drula E."/>
            <person name="Courty P.E."/>
            <person name="Chicoki N."/>
            <person name="Fauchery L."/>
            <person name="Kohler A."/>
            <person name="Kuo A."/>
            <person name="Labutti K."/>
            <person name="Pangilinan J."/>
            <person name="Lipzen A."/>
            <person name="Riley R."/>
            <person name="Andreopoulos W."/>
            <person name="He G."/>
            <person name="Johnson J."/>
            <person name="Barry K.W."/>
            <person name="Grigoriev I.V."/>
            <person name="Nagy L."/>
            <person name="Hibbett D."/>
            <person name="Henrissat B."/>
            <person name="Matheny P.B."/>
            <person name="Labbe J."/>
            <person name="Martin F."/>
        </authorList>
    </citation>
    <scope>NUCLEOTIDE SEQUENCE</scope>
    <source>
        <strain evidence="1">HHB10654</strain>
    </source>
</reference>
<organism evidence="1 2">
    <name type="scientific">Artomyces pyxidatus</name>
    <dbReference type="NCBI Taxonomy" id="48021"/>
    <lineage>
        <taxon>Eukaryota</taxon>
        <taxon>Fungi</taxon>
        <taxon>Dikarya</taxon>
        <taxon>Basidiomycota</taxon>
        <taxon>Agaricomycotina</taxon>
        <taxon>Agaricomycetes</taxon>
        <taxon>Russulales</taxon>
        <taxon>Auriscalpiaceae</taxon>
        <taxon>Artomyces</taxon>
    </lineage>
</organism>